<keyword evidence="2" id="KW-1185">Reference proteome</keyword>
<evidence type="ECO:0000313" key="2">
    <source>
        <dbReference type="Proteomes" id="UP001054889"/>
    </source>
</evidence>
<accession>A0AAV5EJK1</accession>
<protein>
    <submittedName>
        <fullName evidence="1">Uncharacterized protein</fullName>
    </submittedName>
</protein>
<comment type="caution">
    <text evidence="1">The sequence shown here is derived from an EMBL/GenBank/DDBJ whole genome shotgun (WGS) entry which is preliminary data.</text>
</comment>
<dbReference type="Proteomes" id="UP001054889">
    <property type="component" value="Unassembled WGS sequence"/>
</dbReference>
<reference evidence="1" key="1">
    <citation type="journal article" date="2018" name="DNA Res.">
        <title>Multiple hybrid de novo genome assembly of finger millet, an orphan allotetraploid crop.</title>
        <authorList>
            <person name="Hatakeyama M."/>
            <person name="Aluri S."/>
            <person name="Balachadran M.T."/>
            <person name="Sivarajan S.R."/>
            <person name="Patrignani A."/>
            <person name="Gruter S."/>
            <person name="Poveda L."/>
            <person name="Shimizu-Inatsugi R."/>
            <person name="Baeten J."/>
            <person name="Francoijs K.J."/>
            <person name="Nataraja K.N."/>
            <person name="Reddy Y.A.N."/>
            <person name="Phadnis S."/>
            <person name="Ravikumar R.L."/>
            <person name="Schlapbach R."/>
            <person name="Sreeman S.M."/>
            <person name="Shimizu K.K."/>
        </authorList>
    </citation>
    <scope>NUCLEOTIDE SEQUENCE</scope>
</reference>
<dbReference type="AlphaFoldDB" id="A0AAV5EJK1"/>
<proteinExistence type="predicted"/>
<sequence length="204" mass="22644">MADITSSFGDATRWRLPSVSPSSVTGKHRRGATQWRLPLEPRPPEMSIDSCTGRRRQLRIRKQKELNELGLNTTALDPEVRVILQKELQNSNVSKLRRIVLPKVIEAKKAGNGQADALPQLHEHTFAPSPPVQIAHDYATPVAPEAGMLTFMPQADENYEIFDGIPISLREISVANIRYSDSGTGQQVRGSQNSVIQWTSRGVV</sequence>
<name>A0AAV5EJK1_ELECO</name>
<organism evidence="1 2">
    <name type="scientific">Eleusine coracana subsp. coracana</name>
    <dbReference type="NCBI Taxonomy" id="191504"/>
    <lineage>
        <taxon>Eukaryota</taxon>
        <taxon>Viridiplantae</taxon>
        <taxon>Streptophyta</taxon>
        <taxon>Embryophyta</taxon>
        <taxon>Tracheophyta</taxon>
        <taxon>Spermatophyta</taxon>
        <taxon>Magnoliopsida</taxon>
        <taxon>Liliopsida</taxon>
        <taxon>Poales</taxon>
        <taxon>Poaceae</taxon>
        <taxon>PACMAD clade</taxon>
        <taxon>Chloridoideae</taxon>
        <taxon>Cynodonteae</taxon>
        <taxon>Eleusininae</taxon>
        <taxon>Eleusine</taxon>
    </lineage>
</organism>
<dbReference type="EMBL" id="BQKI01000076">
    <property type="protein sequence ID" value="GJN22938.1"/>
    <property type="molecule type" value="Genomic_DNA"/>
</dbReference>
<gene>
    <name evidence="1" type="primary">gb10548</name>
    <name evidence="1" type="ORF">PR202_gb10548</name>
</gene>
<reference evidence="1" key="2">
    <citation type="submission" date="2021-12" db="EMBL/GenBank/DDBJ databases">
        <title>Resequencing data analysis of finger millet.</title>
        <authorList>
            <person name="Hatakeyama M."/>
            <person name="Aluri S."/>
            <person name="Balachadran M.T."/>
            <person name="Sivarajan S.R."/>
            <person name="Poveda L."/>
            <person name="Shimizu-Inatsugi R."/>
            <person name="Schlapbach R."/>
            <person name="Sreeman S.M."/>
            <person name="Shimizu K.K."/>
        </authorList>
    </citation>
    <scope>NUCLEOTIDE SEQUENCE</scope>
</reference>
<evidence type="ECO:0000313" key="1">
    <source>
        <dbReference type="EMBL" id="GJN22938.1"/>
    </source>
</evidence>